<sequence>MRINAIVTRIIRQFFRDKRTLALLIFAPILILTLMNFVFTDNEAGVNIGVENKQIAEILSFMESDKNIYVMTKREAEEKFKEKDLDAYISKESSKINILLNGSDSSISSQVVKDIQSAIKKNVPTNMNSLELKIDSYYGSDDMNTLDYLGPLLIGFFIFFFVFLISGVSFLRERTTGTLERLLATPIRRYEVVLGYLIGFGVFTILQSAIISSYSIWVLEIYNVGNIGLILVISIVIALCALSFGMFISAFANNELQIIQFIPIVIVPQAFFAGIFPIRGMEEALQILSKCMPLTYAGEALRDVMTCGASIYDVAPDLLVLLGFTVVFGVLNVFALKKHRIW</sequence>
<feature type="transmembrane region" description="Helical" evidence="8">
    <location>
        <begin position="258"/>
        <end position="278"/>
    </location>
</feature>
<accession>A0ABS4ECK3</accession>
<feature type="transmembrane region" description="Helical" evidence="8">
    <location>
        <begin position="318"/>
        <end position="336"/>
    </location>
</feature>
<keyword evidence="6 8" id="KW-1133">Transmembrane helix</keyword>
<keyword evidence="11" id="KW-1185">Reference proteome</keyword>
<feature type="transmembrane region" description="Helical" evidence="8">
    <location>
        <begin position="192"/>
        <end position="217"/>
    </location>
</feature>
<evidence type="ECO:0000256" key="3">
    <source>
        <dbReference type="ARBA" id="ARBA00022448"/>
    </source>
</evidence>
<dbReference type="PANTHER" id="PTHR30294">
    <property type="entry name" value="MEMBRANE COMPONENT OF ABC TRANSPORTER YHHJ-RELATED"/>
    <property type="match status" value="1"/>
</dbReference>
<feature type="transmembrane region" description="Helical" evidence="8">
    <location>
        <begin position="229"/>
        <end position="251"/>
    </location>
</feature>
<dbReference type="RefSeq" id="WP_209457095.1">
    <property type="nucleotide sequence ID" value="NZ_BAAACS010000004.1"/>
</dbReference>
<keyword evidence="4" id="KW-1003">Cell membrane</keyword>
<gene>
    <name evidence="10" type="ORF">J2Z43_002081</name>
</gene>
<dbReference type="PANTHER" id="PTHR30294:SF38">
    <property type="entry name" value="TRANSPORT PERMEASE PROTEIN"/>
    <property type="match status" value="1"/>
</dbReference>
<dbReference type="Proteomes" id="UP000767291">
    <property type="component" value="Unassembled WGS sequence"/>
</dbReference>
<evidence type="ECO:0000313" key="10">
    <source>
        <dbReference type="EMBL" id="MBP1855683.1"/>
    </source>
</evidence>
<dbReference type="EMBL" id="JAGGJX010000004">
    <property type="protein sequence ID" value="MBP1855683.1"/>
    <property type="molecule type" value="Genomic_DNA"/>
</dbReference>
<dbReference type="InterPro" id="IPR051449">
    <property type="entry name" value="ABC-2_transporter_component"/>
</dbReference>
<evidence type="ECO:0000256" key="8">
    <source>
        <dbReference type="SAM" id="Phobius"/>
    </source>
</evidence>
<evidence type="ECO:0000256" key="7">
    <source>
        <dbReference type="ARBA" id="ARBA00023136"/>
    </source>
</evidence>
<evidence type="ECO:0000256" key="1">
    <source>
        <dbReference type="ARBA" id="ARBA00004651"/>
    </source>
</evidence>
<evidence type="ECO:0000256" key="4">
    <source>
        <dbReference type="ARBA" id="ARBA00022475"/>
    </source>
</evidence>
<evidence type="ECO:0000313" key="11">
    <source>
        <dbReference type="Proteomes" id="UP000767291"/>
    </source>
</evidence>
<dbReference type="InterPro" id="IPR047817">
    <property type="entry name" value="ABC2_TM_bact-type"/>
</dbReference>
<dbReference type="InterPro" id="IPR013525">
    <property type="entry name" value="ABC2_TM"/>
</dbReference>
<comment type="caution">
    <text evidence="10">The sequence shown here is derived from an EMBL/GenBank/DDBJ whole genome shotgun (WGS) entry which is preliminary data.</text>
</comment>
<evidence type="ECO:0000256" key="2">
    <source>
        <dbReference type="ARBA" id="ARBA00007783"/>
    </source>
</evidence>
<feature type="domain" description="ABC transmembrane type-2" evidence="9">
    <location>
        <begin position="112"/>
        <end position="339"/>
    </location>
</feature>
<name>A0ABS4ECK3_9FIRM</name>
<dbReference type="Pfam" id="PF12698">
    <property type="entry name" value="ABC2_membrane_3"/>
    <property type="match status" value="1"/>
</dbReference>
<comment type="similarity">
    <text evidence="2">Belongs to the ABC-2 integral membrane protein family.</text>
</comment>
<protein>
    <submittedName>
        <fullName evidence="10">ABC-2 type transport system permease protein</fullName>
    </submittedName>
</protein>
<proteinExistence type="inferred from homology"/>
<comment type="subcellular location">
    <subcellularLocation>
        <location evidence="1">Cell membrane</location>
        <topology evidence="1">Multi-pass membrane protein</topology>
    </subcellularLocation>
</comment>
<keyword evidence="3" id="KW-0813">Transport</keyword>
<evidence type="ECO:0000259" key="9">
    <source>
        <dbReference type="PROSITE" id="PS51012"/>
    </source>
</evidence>
<organism evidence="10 11">
    <name type="scientific">Metaclostridioides mangenotii</name>
    <dbReference type="NCBI Taxonomy" id="1540"/>
    <lineage>
        <taxon>Bacteria</taxon>
        <taxon>Bacillati</taxon>
        <taxon>Bacillota</taxon>
        <taxon>Clostridia</taxon>
        <taxon>Peptostreptococcales</taxon>
        <taxon>Peptostreptococcaceae</taxon>
        <taxon>Metaclostridioides</taxon>
    </lineage>
</organism>
<keyword evidence="5 8" id="KW-0812">Transmembrane</keyword>
<feature type="transmembrane region" description="Helical" evidence="8">
    <location>
        <begin position="21"/>
        <end position="39"/>
    </location>
</feature>
<evidence type="ECO:0000256" key="5">
    <source>
        <dbReference type="ARBA" id="ARBA00022692"/>
    </source>
</evidence>
<evidence type="ECO:0000256" key="6">
    <source>
        <dbReference type="ARBA" id="ARBA00022989"/>
    </source>
</evidence>
<keyword evidence="7 8" id="KW-0472">Membrane</keyword>
<feature type="transmembrane region" description="Helical" evidence="8">
    <location>
        <begin position="148"/>
        <end position="171"/>
    </location>
</feature>
<dbReference type="PROSITE" id="PS51012">
    <property type="entry name" value="ABC_TM2"/>
    <property type="match status" value="1"/>
</dbReference>
<reference evidence="10 11" key="1">
    <citation type="submission" date="2021-03" db="EMBL/GenBank/DDBJ databases">
        <title>Genomic Encyclopedia of Type Strains, Phase IV (KMG-IV): sequencing the most valuable type-strain genomes for metagenomic binning, comparative biology and taxonomic classification.</title>
        <authorList>
            <person name="Goeker M."/>
        </authorList>
    </citation>
    <scope>NUCLEOTIDE SEQUENCE [LARGE SCALE GENOMIC DNA]</scope>
    <source>
        <strain evidence="10 11">DSM 1289</strain>
    </source>
</reference>